<evidence type="ECO:0000256" key="1">
    <source>
        <dbReference type="SAM" id="Coils"/>
    </source>
</evidence>
<evidence type="ECO:0000259" key="2">
    <source>
        <dbReference type="PROSITE" id="PS50800"/>
    </source>
</evidence>
<organism evidence="3 4">
    <name type="scientific">Triparma verrucosa</name>
    <dbReference type="NCBI Taxonomy" id="1606542"/>
    <lineage>
        <taxon>Eukaryota</taxon>
        <taxon>Sar</taxon>
        <taxon>Stramenopiles</taxon>
        <taxon>Ochrophyta</taxon>
        <taxon>Bolidophyceae</taxon>
        <taxon>Parmales</taxon>
        <taxon>Triparmaceae</taxon>
        <taxon>Triparma</taxon>
    </lineage>
</organism>
<feature type="coiled-coil region" evidence="1">
    <location>
        <begin position="82"/>
        <end position="119"/>
    </location>
</feature>
<dbReference type="SUPFAM" id="SSF68906">
    <property type="entry name" value="SAP domain"/>
    <property type="match status" value="1"/>
</dbReference>
<keyword evidence="4" id="KW-1185">Reference proteome</keyword>
<dbReference type="InterPro" id="IPR003034">
    <property type="entry name" value="SAP_dom"/>
</dbReference>
<dbReference type="InterPro" id="IPR036361">
    <property type="entry name" value="SAP_dom_sf"/>
</dbReference>
<evidence type="ECO:0000313" key="3">
    <source>
        <dbReference type="EMBL" id="GMH96678.1"/>
    </source>
</evidence>
<protein>
    <recommendedName>
        <fullName evidence="2">SAP domain-containing protein</fullName>
    </recommendedName>
</protein>
<dbReference type="SUPFAM" id="SSF56219">
    <property type="entry name" value="DNase I-like"/>
    <property type="match status" value="1"/>
</dbReference>
<dbReference type="SMART" id="SM00513">
    <property type="entry name" value="SAP"/>
    <property type="match status" value="1"/>
</dbReference>
<name>A0A9W7EYP6_9STRA</name>
<reference evidence="4" key="1">
    <citation type="journal article" date="2023" name="Commun. Biol.">
        <title>Genome analysis of Parmales, the sister group of diatoms, reveals the evolutionary specialization of diatoms from phago-mixotrophs to photoautotrophs.</title>
        <authorList>
            <person name="Ban H."/>
            <person name="Sato S."/>
            <person name="Yoshikawa S."/>
            <person name="Yamada K."/>
            <person name="Nakamura Y."/>
            <person name="Ichinomiya M."/>
            <person name="Sato N."/>
            <person name="Blanc-Mathieu R."/>
            <person name="Endo H."/>
            <person name="Kuwata A."/>
            <person name="Ogata H."/>
        </authorList>
    </citation>
    <scope>NUCLEOTIDE SEQUENCE [LARGE SCALE GENOMIC DNA]</scope>
    <source>
        <strain evidence="4">NIES 3699</strain>
    </source>
</reference>
<evidence type="ECO:0000313" key="4">
    <source>
        <dbReference type="Proteomes" id="UP001165160"/>
    </source>
</evidence>
<dbReference type="AlphaFoldDB" id="A0A9W7EYP6"/>
<dbReference type="EMBL" id="BRXX01000187">
    <property type="protein sequence ID" value="GMH96678.1"/>
    <property type="molecule type" value="Genomic_DNA"/>
</dbReference>
<dbReference type="Pfam" id="PF02037">
    <property type="entry name" value="SAP"/>
    <property type="match status" value="1"/>
</dbReference>
<sequence length="549" mass="59868">MSTYLRSAALNDVNIDFKPKTRECVYYKEPRGRIWRAAIIASVARQSSTPYTLQVRRNGTVASERKISRELLKRVDPEAEEYREYEEDFKVLADVLAREKKKKKTKDEAEDSSAQAQAESVVPYLPLHEALEGEKVAKKKPQMLRIATFNVCHLGGVHVPPVDRDRDGVTTRGPKKLSWEKVLNLAATVKGSLADAVVLQEVDTGARAAVSCVAREIGPDWRVVLTGATSNNPTSHGAKECYALIYNESRVKEVLGGAGAAAEGSLRVQSFMYDRMNTGDSAFRSDAGWGSGNRADFTFAGASGARLPGFFRIHHSGSERSLVLGTIHAAFSNADVRELQFKAIKSLLPETLDSGRVIFALLGDFNSDATNTRNMASSVSFADTAQGSALAEDLKERSFVNVSSPNNATSIGGMHYDEVFVPSAVHGRRHAHVFPTRPRFEALAAYAKNGSGDGGGGAGEQFDPKVVFTPVEMRSRNSSKTDELTTFNSEVYTDHFLVFVDLEFKGDAEGSFSKMTVAELRAELKKRNQKVSGKKAELIARLTAEGGGD</sequence>
<proteinExistence type="predicted"/>
<accession>A0A9W7EYP6</accession>
<keyword evidence="1" id="KW-0175">Coiled coil</keyword>
<dbReference type="Proteomes" id="UP001165160">
    <property type="component" value="Unassembled WGS sequence"/>
</dbReference>
<feature type="domain" description="SAP" evidence="2">
    <location>
        <begin position="512"/>
        <end position="546"/>
    </location>
</feature>
<gene>
    <name evidence="3" type="ORF">TrVE_jg6652</name>
</gene>
<dbReference type="Gene3D" id="3.60.10.10">
    <property type="entry name" value="Endonuclease/exonuclease/phosphatase"/>
    <property type="match status" value="1"/>
</dbReference>
<dbReference type="InterPro" id="IPR036691">
    <property type="entry name" value="Endo/exonu/phosph_ase_sf"/>
</dbReference>
<dbReference type="PROSITE" id="PS50800">
    <property type="entry name" value="SAP"/>
    <property type="match status" value="1"/>
</dbReference>
<comment type="caution">
    <text evidence="3">The sequence shown here is derived from an EMBL/GenBank/DDBJ whole genome shotgun (WGS) entry which is preliminary data.</text>
</comment>
<dbReference type="Gene3D" id="1.10.720.30">
    <property type="entry name" value="SAP domain"/>
    <property type="match status" value="1"/>
</dbReference>